<dbReference type="Proteomes" id="UP000574276">
    <property type="component" value="Unassembled WGS sequence"/>
</dbReference>
<sequence>MFWNRVELYNGYSLKEFSELKSSLANAGIRYDYKMINNYRHRAVLGSFGQASKFSVHYYLYVHQKDYDNAMFLTSNRNR</sequence>
<comment type="caution">
    <text evidence="1">The sequence shown here is derived from an EMBL/GenBank/DDBJ whole genome shotgun (WGS) entry which is preliminary data.</text>
</comment>
<keyword evidence="2" id="KW-1185">Reference proteome</keyword>
<accession>A0A839K114</accession>
<organism evidence="1 2">
    <name type="scientific">Variimorphobacter saccharofermentans</name>
    <dbReference type="NCBI Taxonomy" id="2755051"/>
    <lineage>
        <taxon>Bacteria</taxon>
        <taxon>Bacillati</taxon>
        <taxon>Bacillota</taxon>
        <taxon>Clostridia</taxon>
        <taxon>Lachnospirales</taxon>
        <taxon>Lachnospiraceae</taxon>
        <taxon>Variimorphobacter</taxon>
    </lineage>
</organism>
<proteinExistence type="predicted"/>
<name>A0A839K114_9FIRM</name>
<evidence type="ECO:0000313" key="2">
    <source>
        <dbReference type="Proteomes" id="UP000574276"/>
    </source>
</evidence>
<gene>
    <name evidence="1" type="ORF">H0486_09525</name>
</gene>
<reference evidence="1 2" key="1">
    <citation type="submission" date="2020-07" db="EMBL/GenBank/DDBJ databases">
        <title>Characterization and genome sequencing of isolate MD1, a novel member within the family Lachnospiraceae.</title>
        <authorList>
            <person name="Rettenmaier R."/>
            <person name="Di Bello L."/>
            <person name="Zinser C."/>
            <person name="Scheitz K."/>
            <person name="Liebl W."/>
            <person name="Zverlov V."/>
        </authorList>
    </citation>
    <scope>NUCLEOTIDE SEQUENCE [LARGE SCALE GENOMIC DNA]</scope>
    <source>
        <strain evidence="1 2">MD1</strain>
    </source>
</reference>
<protein>
    <recommendedName>
        <fullName evidence="3">DUF2007 domain-containing protein</fullName>
    </recommendedName>
</protein>
<dbReference type="EMBL" id="JACEGA010000001">
    <property type="protein sequence ID" value="MBB2183118.1"/>
    <property type="molecule type" value="Genomic_DNA"/>
</dbReference>
<evidence type="ECO:0000313" key="1">
    <source>
        <dbReference type="EMBL" id="MBB2183118.1"/>
    </source>
</evidence>
<dbReference type="AlphaFoldDB" id="A0A839K114"/>
<evidence type="ECO:0008006" key="3">
    <source>
        <dbReference type="Google" id="ProtNLM"/>
    </source>
</evidence>